<dbReference type="InterPro" id="IPR032466">
    <property type="entry name" value="Metal_Hydrolase"/>
</dbReference>
<keyword evidence="3" id="KW-1185">Reference proteome</keyword>
<dbReference type="Gene3D" id="3.20.20.140">
    <property type="entry name" value="Metal-dependent hydrolases"/>
    <property type="match status" value="1"/>
</dbReference>
<sequence>MKTTYYNAEVFNGVDNKIISDAWFTVDDETGKFMEMGTKTPSNDNLQVDLHGQYVMPGLINAHTHIMMNPVTSKMDFLTETEVAFTALQNLKDLLESGVTYIRECGCAFNTDIKLNRLAKQREVFGPEIMPSGRPFSIIGGHGDAPENEDGSVNFSYLINSPDEMRKAVRIAFKNGAKNIKLMATGGVMSATDQVDDTELTTAEMKVAVEEAHSKHMIVAAHAQGHQGIQKALDAGVDSIEHGIYIDEQQAEFMKANHVYLVPTLNAPACISKYGKGKIPAYMSTKNEQVEKAFYEHMTMAMRKGVKFVVGTDAGTPFNSFKTGTWEEMGLMVHKIGATPYQALLGATSYAADLLKISADYGSLGTGKVADFLVLNKNPLEKIEAVQQADKAIYKKGHRVV</sequence>
<dbReference type="SUPFAM" id="SSF51556">
    <property type="entry name" value="Metallo-dependent hydrolases"/>
    <property type="match status" value="1"/>
</dbReference>
<protein>
    <submittedName>
        <fullName evidence="2">Amidohydrolase family protein</fullName>
    </submittedName>
</protein>
<evidence type="ECO:0000313" key="3">
    <source>
        <dbReference type="Proteomes" id="UP001302696"/>
    </source>
</evidence>
<dbReference type="InterPro" id="IPR057744">
    <property type="entry name" value="OTAase-like"/>
</dbReference>
<dbReference type="SUPFAM" id="SSF51338">
    <property type="entry name" value="Composite domain of metallo-dependent hydrolases"/>
    <property type="match status" value="1"/>
</dbReference>
<dbReference type="RefSeq" id="WP_057775161.1">
    <property type="nucleotide sequence ID" value="NZ_BBIM01000007.1"/>
</dbReference>
<name>A0ABZ0Q4J9_9LACO</name>
<evidence type="ECO:0000313" key="2">
    <source>
        <dbReference type="EMBL" id="WPC21879.1"/>
    </source>
</evidence>
<dbReference type="InterPro" id="IPR051781">
    <property type="entry name" value="Metallo-dep_Hydrolase"/>
</dbReference>
<dbReference type="CDD" id="cd01299">
    <property type="entry name" value="Met_dep_hydrolase_A"/>
    <property type="match status" value="1"/>
</dbReference>
<dbReference type="Proteomes" id="UP001302696">
    <property type="component" value="Chromosome"/>
</dbReference>
<dbReference type="Pfam" id="PF01979">
    <property type="entry name" value="Amidohydro_1"/>
    <property type="match status" value="1"/>
</dbReference>
<evidence type="ECO:0000259" key="1">
    <source>
        <dbReference type="Pfam" id="PF01979"/>
    </source>
</evidence>
<feature type="domain" description="Amidohydrolase-related" evidence="1">
    <location>
        <begin position="54"/>
        <end position="389"/>
    </location>
</feature>
<proteinExistence type="predicted"/>
<dbReference type="EMBL" id="CP104778">
    <property type="protein sequence ID" value="WPC21879.1"/>
    <property type="molecule type" value="Genomic_DNA"/>
</dbReference>
<dbReference type="PANTHER" id="PTHR43135:SF3">
    <property type="entry name" value="ALPHA-D-RIBOSE 1-METHYLPHOSPHONATE 5-TRIPHOSPHATE DIPHOSPHATASE"/>
    <property type="match status" value="1"/>
</dbReference>
<dbReference type="InterPro" id="IPR006680">
    <property type="entry name" value="Amidohydro-rel"/>
</dbReference>
<reference evidence="3" key="1">
    <citation type="submission" date="2024-06" db="EMBL/GenBank/DDBJ databases">
        <authorList>
            <person name="Chang H.C."/>
            <person name="Mun S.Y."/>
        </authorList>
    </citation>
    <scope>NUCLEOTIDE SEQUENCE [LARGE SCALE GENOMIC DNA]</scope>
    <source>
        <strain evidence="3">KT1</strain>
    </source>
</reference>
<accession>A0ABZ0Q4J9</accession>
<dbReference type="PANTHER" id="PTHR43135">
    <property type="entry name" value="ALPHA-D-RIBOSE 1-METHYLPHOSPHONATE 5-TRIPHOSPHATE DIPHOSPHATASE"/>
    <property type="match status" value="1"/>
</dbReference>
<dbReference type="InterPro" id="IPR011059">
    <property type="entry name" value="Metal-dep_hydrolase_composite"/>
</dbReference>
<gene>
    <name evidence="2" type="ORF">N6G96_01305</name>
</gene>
<dbReference type="Gene3D" id="2.30.40.10">
    <property type="entry name" value="Urease, subunit C, domain 1"/>
    <property type="match status" value="1"/>
</dbReference>
<organism evidence="2 3">
    <name type="scientific">Pediococcus inopinatus</name>
    <dbReference type="NCBI Taxonomy" id="114090"/>
    <lineage>
        <taxon>Bacteria</taxon>
        <taxon>Bacillati</taxon>
        <taxon>Bacillota</taxon>
        <taxon>Bacilli</taxon>
        <taxon>Lactobacillales</taxon>
        <taxon>Lactobacillaceae</taxon>
        <taxon>Pediococcus</taxon>
    </lineage>
</organism>